<dbReference type="RefSeq" id="WP_145374403.1">
    <property type="nucleotide sequence ID" value="NZ_CP036276.1"/>
</dbReference>
<accession>A0A517ZIP0</accession>
<feature type="signal peptide" evidence="1">
    <location>
        <begin position="1"/>
        <end position="20"/>
    </location>
</feature>
<dbReference type="InterPro" id="IPR018247">
    <property type="entry name" value="EF_Hand_1_Ca_BS"/>
</dbReference>
<protein>
    <submittedName>
        <fullName evidence="3">Outer membrane biogenesis protein BamB</fullName>
    </submittedName>
</protein>
<reference evidence="3 4" key="1">
    <citation type="submission" date="2019-02" db="EMBL/GenBank/DDBJ databases">
        <title>Deep-cultivation of Planctomycetes and their phenomic and genomic characterization uncovers novel biology.</title>
        <authorList>
            <person name="Wiegand S."/>
            <person name="Jogler M."/>
            <person name="Boedeker C."/>
            <person name="Pinto D."/>
            <person name="Vollmers J."/>
            <person name="Rivas-Marin E."/>
            <person name="Kohn T."/>
            <person name="Peeters S.H."/>
            <person name="Heuer A."/>
            <person name="Rast P."/>
            <person name="Oberbeckmann S."/>
            <person name="Bunk B."/>
            <person name="Jeske O."/>
            <person name="Meyerdierks A."/>
            <person name="Storesund J.E."/>
            <person name="Kallscheuer N."/>
            <person name="Luecker S."/>
            <person name="Lage O.M."/>
            <person name="Pohl T."/>
            <person name="Merkel B.J."/>
            <person name="Hornburger P."/>
            <person name="Mueller R.-W."/>
            <person name="Bruemmer F."/>
            <person name="Labrenz M."/>
            <person name="Spormann A.M."/>
            <person name="Op den Camp H."/>
            <person name="Overmann J."/>
            <person name="Amann R."/>
            <person name="Jetten M.S.M."/>
            <person name="Mascher T."/>
            <person name="Medema M.H."/>
            <person name="Devos D.P."/>
            <person name="Kaster A.-K."/>
            <person name="Ovreas L."/>
            <person name="Rohde M."/>
            <person name="Galperin M.Y."/>
            <person name="Jogler C."/>
        </authorList>
    </citation>
    <scope>NUCLEOTIDE SEQUENCE [LARGE SCALE GENOMIC DNA]</scope>
    <source>
        <strain evidence="3 4">Mal52</strain>
    </source>
</reference>
<dbReference type="PANTHER" id="PTHR34512:SF30">
    <property type="entry name" value="OUTER MEMBRANE PROTEIN ASSEMBLY FACTOR BAMB"/>
    <property type="match status" value="1"/>
</dbReference>
<dbReference type="InterPro" id="IPR015943">
    <property type="entry name" value="WD40/YVTN_repeat-like_dom_sf"/>
</dbReference>
<dbReference type="Pfam" id="PF13360">
    <property type="entry name" value="PQQ_2"/>
    <property type="match status" value="1"/>
</dbReference>
<dbReference type="Gene3D" id="1.10.238.10">
    <property type="entry name" value="EF-hand"/>
    <property type="match status" value="1"/>
</dbReference>
<dbReference type="AlphaFoldDB" id="A0A517ZIP0"/>
<proteinExistence type="predicted"/>
<evidence type="ECO:0000313" key="3">
    <source>
        <dbReference type="EMBL" id="QDU42341.1"/>
    </source>
</evidence>
<dbReference type="Proteomes" id="UP000319383">
    <property type="component" value="Chromosome"/>
</dbReference>
<dbReference type="InterPro" id="IPR011047">
    <property type="entry name" value="Quinoprotein_ADH-like_sf"/>
</dbReference>
<keyword evidence="4" id="KW-1185">Reference proteome</keyword>
<dbReference type="InterPro" id="IPR002372">
    <property type="entry name" value="PQQ_rpt_dom"/>
</dbReference>
<dbReference type="KEGG" id="sdyn:Mal52_07970"/>
<keyword evidence="1" id="KW-0732">Signal</keyword>
<sequence precursor="true">MRFLVLTPILLSFCVAVASADTWLQFRGPNGAGRMPSAARLPEEIGPEKNVLWKTPLPPGHSSPVVTDDRIFVSGVRDGQLVTIGLDRQTGKQLWERVAPHDALEKIHAIGSHAQSSPASDGEIVVSFFGSAGLFAYDKDGKPLWHKPLGPFSNTFGAGSSPILYGDYVILNQDHDIDSALMIFNKTNGELVRRINRDDFPRSYSTPIIWEQNGKPQIVVSGTLRIVGYDLETGEEIWTVRELARISNTTPVIGSDGVLYLAVWSPGADSENRIQAEPFDELIETLDKNKNGALELVEIPEGALQRRFGQIDRNKSGEITRMEYEFMRNVFHSAENAIAAIRPGGTGDITDTHVLWKERKTLPYVPSPLFHDGHVYTVKKGGIFTSRDASTGQVVKTGRLPATGAYYSSPVYGDGKFYLLNQHGRLSVMTAQPKWKKLSTADFGEDTYATPALVDGKIYLRTAGHLYSFGLE</sequence>
<feature type="domain" description="Pyrrolo-quinoline quinone repeat" evidence="2">
    <location>
        <begin position="50"/>
        <end position="149"/>
    </location>
</feature>
<dbReference type="SUPFAM" id="SSF47473">
    <property type="entry name" value="EF-hand"/>
    <property type="match status" value="1"/>
</dbReference>
<dbReference type="InterPro" id="IPR011992">
    <property type="entry name" value="EF-hand-dom_pair"/>
</dbReference>
<evidence type="ECO:0000259" key="2">
    <source>
        <dbReference type="Pfam" id="PF13360"/>
    </source>
</evidence>
<organism evidence="3 4">
    <name type="scientific">Symmachiella dynata</name>
    <dbReference type="NCBI Taxonomy" id="2527995"/>
    <lineage>
        <taxon>Bacteria</taxon>
        <taxon>Pseudomonadati</taxon>
        <taxon>Planctomycetota</taxon>
        <taxon>Planctomycetia</taxon>
        <taxon>Planctomycetales</taxon>
        <taxon>Planctomycetaceae</taxon>
        <taxon>Symmachiella</taxon>
    </lineage>
</organism>
<dbReference type="PANTHER" id="PTHR34512">
    <property type="entry name" value="CELL SURFACE PROTEIN"/>
    <property type="match status" value="1"/>
</dbReference>
<name>A0A517ZIP0_9PLAN</name>
<dbReference type="EMBL" id="CP036276">
    <property type="protein sequence ID" value="QDU42341.1"/>
    <property type="molecule type" value="Genomic_DNA"/>
</dbReference>
<evidence type="ECO:0000313" key="4">
    <source>
        <dbReference type="Proteomes" id="UP000319383"/>
    </source>
</evidence>
<feature type="chain" id="PRO_5021867394" evidence="1">
    <location>
        <begin position="21"/>
        <end position="472"/>
    </location>
</feature>
<evidence type="ECO:0000256" key="1">
    <source>
        <dbReference type="SAM" id="SignalP"/>
    </source>
</evidence>
<gene>
    <name evidence="3" type="ORF">Mal52_07970</name>
</gene>
<dbReference type="Gene3D" id="2.130.10.10">
    <property type="entry name" value="YVTN repeat-like/Quinoprotein amine dehydrogenase"/>
    <property type="match status" value="2"/>
</dbReference>
<dbReference type="PROSITE" id="PS00018">
    <property type="entry name" value="EF_HAND_1"/>
    <property type="match status" value="1"/>
</dbReference>
<dbReference type="SUPFAM" id="SSF50998">
    <property type="entry name" value="Quinoprotein alcohol dehydrogenase-like"/>
    <property type="match status" value="1"/>
</dbReference>